<dbReference type="EMBL" id="RBZM01000009">
    <property type="protein sequence ID" value="RKP48755.1"/>
    <property type="molecule type" value="Genomic_DNA"/>
</dbReference>
<dbReference type="AlphaFoldDB" id="A0A494XDC1"/>
<proteinExistence type="predicted"/>
<accession>A0A494XDC1</accession>
<evidence type="ECO:0000313" key="2">
    <source>
        <dbReference type="EMBL" id="RKP48755.1"/>
    </source>
</evidence>
<dbReference type="Proteomes" id="UP000282076">
    <property type="component" value="Unassembled WGS sequence"/>
</dbReference>
<evidence type="ECO:0000256" key="1">
    <source>
        <dbReference type="SAM" id="Phobius"/>
    </source>
</evidence>
<feature type="transmembrane region" description="Helical" evidence="1">
    <location>
        <begin position="12"/>
        <end position="30"/>
    </location>
</feature>
<protein>
    <submittedName>
        <fullName evidence="2">Uncharacterized protein</fullName>
    </submittedName>
</protein>
<name>A0A494XDC1_9BACL</name>
<comment type="caution">
    <text evidence="2">The sequence shown here is derived from an EMBL/GenBank/DDBJ whole genome shotgun (WGS) entry which is preliminary data.</text>
</comment>
<sequence length="67" mass="7402">MPNFFTPICVNFAQVGTCASALFGFIMGFVSNKRGEQMNSDCPYVNGPGSEYEVRIANYEEFAGEFT</sequence>
<gene>
    <name evidence="2" type="ORF">D7Z26_20465</name>
</gene>
<organism evidence="2 3">
    <name type="scientific">Cohnella endophytica</name>
    <dbReference type="NCBI Taxonomy" id="2419778"/>
    <lineage>
        <taxon>Bacteria</taxon>
        <taxon>Bacillati</taxon>
        <taxon>Bacillota</taxon>
        <taxon>Bacilli</taxon>
        <taxon>Bacillales</taxon>
        <taxon>Paenibacillaceae</taxon>
        <taxon>Cohnella</taxon>
    </lineage>
</organism>
<keyword evidence="1" id="KW-0472">Membrane</keyword>
<reference evidence="2 3" key="1">
    <citation type="submission" date="2018-10" db="EMBL/GenBank/DDBJ databases">
        <title>Cohnella sp. M2MS4P-1, whole genome shotgun sequence.</title>
        <authorList>
            <person name="Tuo L."/>
        </authorList>
    </citation>
    <scope>NUCLEOTIDE SEQUENCE [LARGE SCALE GENOMIC DNA]</scope>
    <source>
        <strain evidence="2 3">M2MS4P-1</strain>
    </source>
</reference>
<evidence type="ECO:0000313" key="3">
    <source>
        <dbReference type="Proteomes" id="UP000282076"/>
    </source>
</evidence>
<keyword evidence="1" id="KW-1133">Transmembrane helix</keyword>
<keyword evidence="1" id="KW-0812">Transmembrane</keyword>
<keyword evidence="3" id="KW-1185">Reference proteome</keyword>